<proteinExistence type="predicted"/>
<dbReference type="InterPro" id="IPR003374">
    <property type="entry name" value="ApbE-like_sf"/>
</dbReference>
<evidence type="ECO:0000313" key="3">
    <source>
        <dbReference type="Proteomes" id="UP000244792"/>
    </source>
</evidence>
<accession>A0A2R4VYM6</accession>
<evidence type="ECO:0000256" key="1">
    <source>
        <dbReference type="SAM" id="Phobius"/>
    </source>
</evidence>
<keyword evidence="1" id="KW-0472">Membrane</keyword>
<dbReference type="SUPFAM" id="SSF143631">
    <property type="entry name" value="ApbE-like"/>
    <property type="match status" value="1"/>
</dbReference>
<evidence type="ECO:0000313" key="2">
    <source>
        <dbReference type="EMBL" id="AWB09643.1"/>
    </source>
</evidence>
<dbReference type="KEGG" id="taci:TDSAC_0259"/>
<dbReference type="EMBL" id="CP020921">
    <property type="protein sequence ID" value="AWB09643.1"/>
    <property type="molecule type" value="Genomic_DNA"/>
</dbReference>
<protein>
    <submittedName>
        <fullName evidence="2">Uncharacterized protein</fullName>
    </submittedName>
</protein>
<dbReference type="Proteomes" id="UP000244792">
    <property type="component" value="Chromosome"/>
</dbReference>
<sequence>MYLDYKRKFYVENLHGDLKPTFVDVEESKILILSRDIVLEAKDIVCSLRKDIVEHIERERFFKNSLIPLQNILGEPYIVSIMKNYSKIMNVGPMACVAGAIAQILGEKLFKGEDLIIENGGDIFIYKKGLINIKVYTNDEVFKDKIVISVEGGEDFKPLGVATSSATIGPSLSFGKTCATVVVSNNCALSDAAATRIANDIKTSQDLKRVLDKYKKMIYDCNIPILGVVCVIDSSMALFGKIKVDFV</sequence>
<organism evidence="2 3">
    <name type="scientific">Thermodesulfobium acidiphilum</name>
    <dbReference type="NCBI Taxonomy" id="1794699"/>
    <lineage>
        <taxon>Bacteria</taxon>
        <taxon>Pseudomonadati</taxon>
        <taxon>Thermodesulfobiota</taxon>
        <taxon>Thermodesulfobiia</taxon>
        <taxon>Thermodesulfobiales</taxon>
        <taxon>Thermodesulfobiaceae</taxon>
        <taxon>Thermodesulfobium</taxon>
    </lineage>
</organism>
<keyword evidence="1" id="KW-0812">Transmembrane</keyword>
<reference evidence="2 3" key="1">
    <citation type="submission" date="2017-04" db="EMBL/GenBank/DDBJ databases">
        <title>Genomic insights into metabolism of Thermodesulfobium acidiphilum.</title>
        <authorList>
            <person name="Toshchakov S.V."/>
            <person name="Frolov E.N."/>
            <person name="Kublanov I.V."/>
            <person name="Samarov N.I."/>
            <person name="Novikov A."/>
            <person name="Lebedinsky A.V."/>
            <person name="Bonch-Osmolovskaya E.A."/>
            <person name="Chernyh N.A."/>
        </authorList>
    </citation>
    <scope>NUCLEOTIDE SEQUENCE [LARGE SCALE GENOMIC DNA]</scope>
    <source>
        <strain evidence="2 3">3127-1</strain>
    </source>
</reference>
<name>A0A2R4VYM6_THEAF</name>
<feature type="transmembrane region" description="Helical" evidence="1">
    <location>
        <begin position="217"/>
        <end position="239"/>
    </location>
</feature>
<keyword evidence="3" id="KW-1185">Reference proteome</keyword>
<dbReference type="Gene3D" id="3.10.520.10">
    <property type="entry name" value="ApbE-like domains"/>
    <property type="match status" value="1"/>
</dbReference>
<dbReference type="RefSeq" id="WP_108308216.1">
    <property type="nucleotide sequence ID" value="NZ_CP020921.1"/>
</dbReference>
<keyword evidence="1" id="KW-1133">Transmembrane helix</keyword>
<dbReference type="AlphaFoldDB" id="A0A2R4VYM6"/>
<gene>
    <name evidence="2" type="ORF">TDSAC_0259</name>
</gene>